<evidence type="ECO:0000313" key="1">
    <source>
        <dbReference type="EMBL" id="HIZ32567.1"/>
    </source>
</evidence>
<gene>
    <name evidence="1" type="ORF">H9814_03325</name>
</gene>
<dbReference type="Proteomes" id="UP000824028">
    <property type="component" value="Unassembled WGS sequence"/>
</dbReference>
<evidence type="ECO:0000313" key="2">
    <source>
        <dbReference type="Proteomes" id="UP000824028"/>
    </source>
</evidence>
<name>A0A9D2E838_9BACE</name>
<protein>
    <submittedName>
        <fullName evidence="1">DUF4858 domain-containing protein</fullName>
    </submittedName>
</protein>
<sequence length="179" mass="20771">MKFLVCLFGLLVGLISLLYAQDWTPEDSLRLQRLLEGDGEIKLNPHALEELERNFGRPKASEEKSWLEFDETLPHTPSEKEKKSRLVLRPYTGYTPYNWDPIRQCKIDIDKPTWRQNILRGMEQIAAETPSPSGLSFMAIFTKEFWDRKGKKRRAATLEALKAYGDSITVHYKEKPSVE</sequence>
<dbReference type="InterPro" id="IPR032338">
    <property type="entry name" value="DUF4858"/>
</dbReference>
<dbReference type="AlphaFoldDB" id="A0A9D2E838"/>
<comment type="caution">
    <text evidence="1">The sequence shown here is derived from an EMBL/GenBank/DDBJ whole genome shotgun (WGS) entry which is preliminary data.</text>
</comment>
<reference evidence="1" key="1">
    <citation type="journal article" date="2021" name="PeerJ">
        <title>Extensive microbial diversity within the chicken gut microbiome revealed by metagenomics and culture.</title>
        <authorList>
            <person name="Gilroy R."/>
            <person name="Ravi A."/>
            <person name="Getino M."/>
            <person name="Pursley I."/>
            <person name="Horton D.L."/>
            <person name="Alikhan N.F."/>
            <person name="Baker D."/>
            <person name="Gharbi K."/>
            <person name="Hall N."/>
            <person name="Watson M."/>
            <person name="Adriaenssens E.M."/>
            <person name="Foster-Nyarko E."/>
            <person name="Jarju S."/>
            <person name="Secka A."/>
            <person name="Antonio M."/>
            <person name="Oren A."/>
            <person name="Chaudhuri R.R."/>
            <person name="La Ragione R."/>
            <person name="Hildebrand F."/>
            <person name="Pallen M.J."/>
        </authorList>
    </citation>
    <scope>NUCLEOTIDE SEQUENCE</scope>
    <source>
        <strain evidence="1">ChiHjej9B8-1298</strain>
    </source>
</reference>
<dbReference type="Pfam" id="PF16150">
    <property type="entry name" value="DUF4858"/>
    <property type="match status" value="1"/>
</dbReference>
<reference evidence="1" key="2">
    <citation type="submission" date="2021-04" db="EMBL/GenBank/DDBJ databases">
        <authorList>
            <person name="Gilroy R."/>
        </authorList>
    </citation>
    <scope>NUCLEOTIDE SEQUENCE</scope>
    <source>
        <strain evidence="1">ChiHjej9B8-1298</strain>
    </source>
</reference>
<accession>A0A9D2E838</accession>
<organism evidence="1 2">
    <name type="scientific">Candidatus Bacteroides merdigallinarum</name>
    <dbReference type="NCBI Taxonomy" id="2838473"/>
    <lineage>
        <taxon>Bacteria</taxon>
        <taxon>Pseudomonadati</taxon>
        <taxon>Bacteroidota</taxon>
        <taxon>Bacteroidia</taxon>
        <taxon>Bacteroidales</taxon>
        <taxon>Bacteroidaceae</taxon>
        <taxon>Bacteroides</taxon>
    </lineage>
</organism>
<proteinExistence type="predicted"/>
<dbReference type="EMBL" id="DXBX01000026">
    <property type="protein sequence ID" value="HIZ32567.1"/>
    <property type="molecule type" value="Genomic_DNA"/>
</dbReference>